<keyword evidence="1" id="KW-1133">Transmembrane helix</keyword>
<evidence type="ECO:0000313" key="2">
    <source>
        <dbReference type="EMBL" id="MBK6090248.1"/>
    </source>
</evidence>
<reference evidence="2" key="1">
    <citation type="submission" date="2021-01" db="EMBL/GenBank/DDBJ databases">
        <title>Genome public.</title>
        <authorList>
            <person name="Liu C."/>
            <person name="Sun Q."/>
        </authorList>
    </citation>
    <scope>NUCLEOTIDE SEQUENCE</scope>
    <source>
        <strain evidence="2">M6</strain>
    </source>
</reference>
<feature type="transmembrane region" description="Helical" evidence="1">
    <location>
        <begin position="193"/>
        <end position="212"/>
    </location>
</feature>
<comment type="caution">
    <text evidence="2">The sequence shown here is derived from an EMBL/GenBank/DDBJ whole genome shotgun (WGS) entry which is preliminary data.</text>
</comment>
<keyword evidence="3" id="KW-1185">Reference proteome</keyword>
<proteinExistence type="predicted"/>
<dbReference type="AlphaFoldDB" id="A0A934WUJ9"/>
<gene>
    <name evidence="2" type="ORF">JKK62_16635</name>
</gene>
<feature type="transmembrane region" description="Helical" evidence="1">
    <location>
        <begin position="70"/>
        <end position="91"/>
    </location>
</feature>
<dbReference type="EMBL" id="JAEQMG010000190">
    <property type="protein sequence ID" value="MBK6090248.1"/>
    <property type="molecule type" value="Genomic_DNA"/>
</dbReference>
<accession>A0A934WUJ9</accession>
<keyword evidence="1" id="KW-0812">Transmembrane</keyword>
<dbReference type="Proteomes" id="UP000633365">
    <property type="component" value="Unassembled WGS sequence"/>
</dbReference>
<feature type="transmembrane region" description="Helical" evidence="1">
    <location>
        <begin position="12"/>
        <end position="30"/>
    </location>
</feature>
<dbReference type="RefSeq" id="WP_201428919.1">
    <property type="nucleotide sequence ID" value="NZ_JAEQMG010000190.1"/>
</dbReference>
<feature type="transmembrane region" description="Helical" evidence="1">
    <location>
        <begin position="268"/>
        <end position="290"/>
    </location>
</feature>
<sequence length="291" mass="32712">MTDTKKGSRLFMILNCIALGIIAMNLTAPVHEATHLITQMIAGAKPIVLAFGCAGTVDPTVGIDSVFWKVMYTGSAALMNIAIGFILLIVLKKFKLGPLSRPLVLMTTMMHFSMGFGYFLRDFFLYDPNPDPGIQQGDWAKVFENFGGNLALRIIMLMIGCIGILFVFFIAYRQAFHFIRDNNDKKERNRVASAIYLFPYLVNAVVFTLVELNGPVAKDNINSFLIISPIINIFGMIGFFWGYMFVAHMVKPRKQNVYFFSPCVERKLVLWVFAAALLAFDALFLCPGFFF</sequence>
<evidence type="ECO:0000256" key="1">
    <source>
        <dbReference type="SAM" id="Phobius"/>
    </source>
</evidence>
<keyword evidence="1" id="KW-0472">Membrane</keyword>
<protein>
    <submittedName>
        <fullName evidence="2">Uncharacterized protein</fullName>
    </submittedName>
</protein>
<feature type="transmembrane region" description="Helical" evidence="1">
    <location>
        <begin position="103"/>
        <end position="120"/>
    </location>
</feature>
<feature type="transmembrane region" description="Helical" evidence="1">
    <location>
        <begin position="150"/>
        <end position="172"/>
    </location>
</feature>
<feature type="transmembrane region" description="Helical" evidence="1">
    <location>
        <begin position="224"/>
        <end position="247"/>
    </location>
</feature>
<name>A0A934WUJ9_9FIRM</name>
<evidence type="ECO:0000313" key="3">
    <source>
        <dbReference type="Proteomes" id="UP000633365"/>
    </source>
</evidence>
<organism evidence="2 3">
    <name type="scientific">Ruminococcus difficilis</name>
    <dbReference type="NCBI Taxonomy" id="2763069"/>
    <lineage>
        <taxon>Bacteria</taxon>
        <taxon>Bacillati</taxon>
        <taxon>Bacillota</taxon>
        <taxon>Clostridia</taxon>
        <taxon>Eubacteriales</taxon>
        <taxon>Oscillospiraceae</taxon>
        <taxon>Ruminococcus</taxon>
    </lineage>
</organism>